<protein>
    <recommendedName>
        <fullName evidence="4">Protein misato homolog 1</fullName>
    </recommendedName>
</protein>
<organism evidence="10 11">
    <name type="scientific">Atractosteus spatula</name>
    <name type="common">Alligator gar</name>
    <name type="synonym">Lepisosteus spatula</name>
    <dbReference type="NCBI Taxonomy" id="7917"/>
    <lineage>
        <taxon>Eukaryota</taxon>
        <taxon>Metazoa</taxon>
        <taxon>Chordata</taxon>
        <taxon>Craniata</taxon>
        <taxon>Vertebrata</taxon>
        <taxon>Euteleostomi</taxon>
        <taxon>Actinopterygii</taxon>
        <taxon>Neopterygii</taxon>
        <taxon>Holostei</taxon>
        <taxon>Semionotiformes</taxon>
        <taxon>Lepisosteidae</taxon>
        <taxon>Atractosteus</taxon>
    </lineage>
</organism>
<dbReference type="InterPro" id="IPR029209">
    <property type="entry name" value="DML1/Misato_tubulin"/>
</dbReference>
<dbReference type="InterPro" id="IPR049942">
    <property type="entry name" value="DML1/Misato"/>
</dbReference>
<evidence type="ECO:0000259" key="9">
    <source>
        <dbReference type="Pfam" id="PF14881"/>
    </source>
</evidence>
<dbReference type="PANTHER" id="PTHR13391:SF0">
    <property type="entry name" value="PROTEIN MISATO HOMOLOG 1"/>
    <property type="match status" value="1"/>
</dbReference>
<dbReference type="EMBL" id="JAAWVO010036785">
    <property type="protein sequence ID" value="MBN3317643.1"/>
    <property type="molecule type" value="Genomic_DNA"/>
</dbReference>
<evidence type="ECO:0000256" key="1">
    <source>
        <dbReference type="ARBA" id="ARBA00004173"/>
    </source>
</evidence>
<comment type="function">
    <text evidence="7">Involved in the regulation of mitochondrial distribution and morphology. Required for mitochondrial fusion and mitochondrial network formation.</text>
</comment>
<dbReference type="GO" id="GO:0007005">
    <property type="term" value="P:mitochondrion organization"/>
    <property type="evidence" value="ECO:0007669"/>
    <property type="project" value="InterPro"/>
</dbReference>
<feature type="domain" description="DML1/Misato tubulin" evidence="9">
    <location>
        <begin position="169"/>
        <end position="354"/>
    </location>
</feature>
<name>A0A8J7TBY7_ATRSP</name>
<dbReference type="InterPro" id="IPR019605">
    <property type="entry name" value="Misato_II_tubulin-like"/>
</dbReference>
<dbReference type="InterPro" id="IPR036525">
    <property type="entry name" value="Tubulin/FtsZ_GTPase_sf"/>
</dbReference>
<sequence length="590" mass="63952">MASVCREVVTLQLGHFSNYVGTHWWNLQDAALCYDPDSHSPPSELLSDVLFREGVTLGGQTTYTPRLITLDLKGSLSTLRQEGSLYETGKEVRTFTWEGEVMTHRESPPAKNSFLQDLDRLDEGQLLAEGDFSATQAQESEALSAGGIAMATVNTSLERAQKRYSLEGSVRVWSDFLRVHLHPRSMMVINQYNHDGESNRLEAFGQGEALCRSATVLEELEDRLHFFVEECDYLQGFQVLCDLQDGFSGLGSGVTELLHDAYGGRGIFTWGLAPVRHPDTSPVKELYHLVNSALGLVSLSNHSSLFCPLTLRGGLGRCPAPPTSFPHLQFDSSLWYHSSAVLAAALDTMTVPYRQTQGGGPMWQLSDALAVSGRKVAAAYSALPFPMMLGTSLPDTLSSYGDSLPWRPLSACGELGDGQSFGQSVTLRGIEAQSLVSALAPGTRPSTPLHTCSSGEEVLASFVWRHYPSTPVAVHWISSPCKLTPPFPQIFSPTLGVTGLLEPSPRAPQTAVGSVPVLSSLQSTPALHPCLTDLWRAASAQDPRRLASFLGAGTEQGDLQEALEDLRTLAQCYRGILEPSPLGSSEDESD</sequence>
<evidence type="ECO:0000256" key="4">
    <source>
        <dbReference type="ARBA" id="ARBA00017321"/>
    </source>
</evidence>
<dbReference type="Pfam" id="PF14881">
    <property type="entry name" value="Tubulin_3"/>
    <property type="match status" value="1"/>
</dbReference>
<feature type="domain" description="Misato Segment II tubulin-like" evidence="8">
    <location>
        <begin position="6"/>
        <end position="120"/>
    </location>
</feature>
<dbReference type="Gene3D" id="3.40.50.1440">
    <property type="entry name" value="Tubulin/FtsZ, GTPase domain"/>
    <property type="match status" value="1"/>
</dbReference>
<evidence type="ECO:0000313" key="11">
    <source>
        <dbReference type="Proteomes" id="UP000736164"/>
    </source>
</evidence>
<reference evidence="10" key="1">
    <citation type="journal article" date="2021" name="Cell">
        <title>Tracing the genetic footprints of vertebrate landing in non-teleost ray-finned fishes.</title>
        <authorList>
            <person name="Bi X."/>
            <person name="Wang K."/>
            <person name="Yang L."/>
            <person name="Pan H."/>
            <person name="Jiang H."/>
            <person name="Wei Q."/>
            <person name="Fang M."/>
            <person name="Yu H."/>
            <person name="Zhu C."/>
            <person name="Cai Y."/>
            <person name="He Y."/>
            <person name="Gan X."/>
            <person name="Zeng H."/>
            <person name="Yu D."/>
            <person name="Zhu Y."/>
            <person name="Jiang H."/>
            <person name="Qiu Q."/>
            <person name="Yang H."/>
            <person name="Zhang Y.E."/>
            <person name="Wang W."/>
            <person name="Zhu M."/>
            <person name="He S."/>
            <person name="Zhang G."/>
        </authorList>
    </citation>
    <scope>NUCLEOTIDE SEQUENCE</scope>
    <source>
        <strain evidence="10">Allg_001</strain>
    </source>
</reference>
<dbReference type="SUPFAM" id="SSF52490">
    <property type="entry name" value="Tubulin nucleotide-binding domain-like"/>
    <property type="match status" value="1"/>
</dbReference>
<evidence type="ECO:0000259" key="8">
    <source>
        <dbReference type="Pfam" id="PF10644"/>
    </source>
</evidence>
<dbReference type="AlphaFoldDB" id="A0A8J7TBY7"/>
<evidence type="ECO:0000256" key="5">
    <source>
        <dbReference type="ARBA" id="ARBA00022490"/>
    </source>
</evidence>
<keyword evidence="11" id="KW-1185">Reference proteome</keyword>
<dbReference type="PANTHER" id="PTHR13391">
    <property type="entry name" value="MITOCHONDRIAL DISTRIBUTION REGULATOR MISATO"/>
    <property type="match status" value="1"/>
</dbReference>
<evidence type="ECO:0000256" key="2">
    <source>
        <dbReference type="ARBA" id="ARBA00004496"/>
    </source>
</evidence>
<feature type="non-terminal residue" evidence="10">
    <location>
        <position position="590"/>
    </location>
</feature>
<dbReference type="Proteomes" id="UP000736164">
    <property type="component" value="Unassembled WGS sequence"/>
</dbReference>
<dbReference type="CDD" id="cd06060">
    <property type="entry name" value="misato"/>
    <property type="match status" value="1"/>
</dbReference>
<keyword evidence="5" id="KW-0963">Cytoplasm</keyword>
<evidence type="ECO:0000256" key="7">
    <source>
        <dbReference type="ARBA" id="ARBA00045225"/>
    </source>
</evidence>
<accession>A0A8J7TBY7</accession>
<comment type="caution">
    <text evidence="10">The sequence shown here is derived from an EMBL/GenBank/DDBJ whole genome shotgun (WGS) entry which is preliminary data.</text>
</comment>
<comment type="similarity">
    <text evidence="3">Belongs to the misato family.</text>
</comment>
<keyword evidence="6" id="KW-0496">Mitochondrion</keyword>
<proteinExistence type="inferred from homology"/>
<evidence type="ECO:0000256" key="6">
    <source>
        <dbReference type="ARBA" id="ARBA00023128"/>
    </source>
</evidence>
<evidence type="ECO:0000313" key="10">
    <source>
        <dbReference type="EMBL" id="MBN3317643.1"/>
    </source>
</evidence>
<dbReference type="Pfam" id="PF10644">
    <property type="entry name" value="Misat_Tub_SegII"/>
    <property type="match status" value="1"/>
</dbReference>
<dbReference type="GO" id="GO:0005739">
    <property type="term" value="C:mitochondrion"/>
    <property type="evidence" value="ECO:0007669"/>
    <property type="project" value="UniProtKB-SubCell"/>
</dbReference>
<comment type="subcellular location">
    <subcellularLocation>
        <location evidence="2">Cytoplasm</location>
    </subcellularLocation>
    <subcellularLocation>
        <location evidence="1">Mitochondrion</location>
    </subcellularLocation>
</comment>
<gene>
    <name evidence="10" type="primary">Msto1</name>
    <name evidence="10" type="ORF">GTO95_0016542</name>
</gene>
<evidence type="ECO:0000256" key="3">
    <source>
        <dbReference type="ARBA" id="ARBA00008507"/>
    </source>
</evidence>
<feature type="non-terminal residue" evidence="10">
    <location>
        <position position="1"/>
    </location>
</feature>